<sequence>MGGRNYWHVYNWLRQYYLATGAAAERMDLLAEFAEQESGEIDEGIAEFELAIGKRKKGAVPDGKEHTQAD</sequence>
<evidence type="ECO:0000313" key="2">
    <source>
        <dbReference type="Proteomes" id="UP000249890"/>
    </source>
</evidence>
<name>A0A2Z2KS95_9BACL</name>
<dbReference type="KEGG" id="pdh:B9T62_15105"/>
<evidence type="ECO:0000313" key="1">
    <source>
        <dbReference type="EMBL" id="ASA21988.1"/>
    </source>
</evidence>
<dbReference type="AlphaFoldDB" id="A0A2Z2KS95"/>
<proteinExistence type="predicted"/>
<organism evidence="1 2">
    <name type="scientific">Paenibacillus donghaensis</name>
    <dbReference type="NCBI Taxonomy" id="414771"/>
    <lineage>
        <taxon>Bacteria</taxon>
        <taxon>Bacillati</taxon>
        <taxon>Bacillota</taxon>
        <taxon>Bacilli</taxon>
        <taxon>Bacillales</taxon>
        <taxon>Paenibacillaceae</taxon>
        <taxon>Paenibacillus</taxon>
    </lineage>
</organism>
<dbReference type="RefSeq" id="WP_087915993.1">
    <property type="nucleotide sequence ID" value="NZ_CP021780.1"/>
</dbReference>
<dbReference type="OrthoDB" id="2656417at2"/>
<dbReference type="Proteomes" id="UP000249890">
    <property type="component" value="Chromosome"/>
</dbReference>
<reference evidence="1 2" key="1">
    <citation type="submission" date="2017-06" db="EMBL/GenBank/DDBJ databases">
        <title>Complete genome sequence of Paenibacillus donghaensis KCTC 13049T isolated from East Sea sediment, South Korea.</title>
        <authorList>
            <person name="Jung B.K."/>
            <person name="Hong S.-J."/>
            <person name="Shin J.-H."/>
        </authorList>
    </citation>
    <scope>NUCLEOTIDE SEQUENCE [LARGE SCALE GENOMIC DNA]</scope>
    <source>
        <strain evidence="1 2">KCTC 13049</strain>
    </source>
</reference>
<accession>A0A2Z2KS95</accession>
<keyword evidence="2" id="KW-1185">Reference proteome</keyword>
<gene>
    <name evidence="1" type="ORF">B9T62_15105</name>
</gene>
<protein>
    <submittedName>
        <fullName evidence="1">Uncharacterized protein</fullName>
    </submittedName>
</protein>
<dbReference type="EMBL" id="CP021780">
    <property type="protein sequence ID" value="ASA21988.1"/>
    <property type="molecule type" value="Genomic_DNA"/>
</dbReference>